<dbReference type="EMBL" id="LGLK01000057">
    <property type="protein sequence ID" value="KPC17092.1"/>
    <property type="molecule type" value="Genomic_DNA"/>
</dbReference>
<protein>
    <submittedName>
        <fullName evidence="1">Uncharacterized protein</fullName>
    </submittedName>
</protein>
<organism evidence="1 3">
    <name type="scientific">Pseudomonas amygdali pv. lachrymans</name>
    <name type="common">Pseudomonas syringae pv. lachrymans</name>
    <dbReference type="NCBI Taxonomy" id="53707"/>
    <lineage>
        <taxon>Bacteria</taxon>
        <taxon>Pseudomonadati</taxon>
        <taxon>Pseudomonadota</taxon>
        <taxon>Gammaproteobacteria</taxon>
        <taxon>Pseudomonadales</taxon>
        <taxon>Pseudomonadaceae</taxon>
        <taxon>Pseudomonas</taxon>
        <taxon>Pseudomonas amygdali</taxon>
    </lineage>
</organism>
<reference evidence="1 3" key="2">
    <citation type="submission" date="2015-10" db="EMBL/GenBank/DDBJ databases">
        <title>Comparative genomics and high-throughput reverse genetic screens identify a new phytobacterial MAMP and an Arabidopsis receptor required for immune elicitation.</title>
        <authorList>
            <person name="Mott G.A."/>
            <person name="Thakur S."/>
            <person name="Wang P.W."/>
            <person name="Desveaux D."/>
            <person name="Guttman D.S."/>
        </authorList>
    </citation>
    <scope>NUCLEOTIDE SEQUENCE [LARGE SCALE GENOMIC DNA]</scope>
    <source>
        <strain evidence="1 3">107</strain>
    </source>
</reference>
<comment type="caution">
    <text evidence="1">The sequence shown here is derived from an EMBL/GenBank/DDBJ whole genome shotgun (WGS) entry which is preliminary data.</text>
</comment>
<reference evidence="1 3" key="1">
    <citation type="submission" date="2015-07" db="EMBL/GenBank/DDBJ databases">
        <authorList>
            <person name="O'Brien H.E."/>
            <person name="Thakur S."/>
            <person name="Gong Y."/>
            <person name="Wang P.W."/>
            <person name="Guttman D.S."/>
        </authorList>
    </citation>
    <scope>NUCLEOTIDE SEQUENCE [LARGE SCALE GENOMIC DNA]</scope>
    <source>
        <strain evidence="1 3">107</strain>
    </source>
</reference>
<gene>
    <name evidence="1" type="ORF">AC499_0294</name>
    <name evidence="2" type="ORF">AC499_1253</name>
</gene>
<sequence length="39" mass="4296">MASMVIYAVLAAIYFLPRVSRRLCELGKKKAIDPAEALS</sequence>
<evidence type="ECO:0000313" key="1">
    <source>
        <dbReference type="EMBL" id="KPC17092.1"/>
    </source>
</evidence>
<evidence type="ECO:0000313" key="3">
    <source>
        <dbReference type="Proteomes" id="UP000037943"/>
    </source>
</evidence>
<proteinExistence type="predicted"/>
<keyword evidence="3" id="KW-1185">Reference proteome</keyword>
<evidence type="ECO:0000313" key="2">
    <source>
        <dbReference type="EMBL" id="KPC18051.1"/>
    </source>
</evidence>
<dbReference type="Proteomes" id="UP000037943">
    <property type="component" value="Unassembled WGS sequence"/>
</dbReference>
<accession>A0ABR5KQK4</accession>
<name>A0ABR5KQK4_PSEAV</name>
<dbReference type="EMBL" id="LGLK01000057">
    <property type="protein sequence ID" value="KPC18051.1"/>
    <property type="molecule type" value="Genomic_DNA"/>
</dbReference>